<dbReference type="InParanoid" id="G0MMP1"/>
<sequence length="244" mass="27631">MLPANQNSSSDFNGDGQASQPNQDLTTAMEKINAELAELDAQEKADDAATTRLIVENNDLSRRHKEMKEKAVNEEKSRQERMKDGYKESERKGTKRKLETAEKDKESLVKCTPTEEGKAEMAAKILKRKEIRDAPVPATISRQDANQLAEKMKHAIAGLPELSPWLFTLNSTCGVPQVKVQATTAPEVYDTYVKTQNKKTTWEELSNRRKGQWMYNSQRIKAFQETEVKAGLICVIPKDIFEKE</sequence>
<dbReference type="EMBL" id="GL379802">
    <property type="protein sequence ID" value="EGT37425.1"/>
    <property type="molecule type" value="Genomic_DNA"/>
</dbReference>
<name>G0MMP1_CAEBE</name>
<feature type="compositionally biased region" description="Basic and acidic residues" evidence="1">
    <location>
        <begin position="66"/>
        <end position="115"/>
    </location>
</feature>
<evidence type="ECO:0000313" key="3">
    <source>
        <dbReference type="Proteomes" id="UP000008068"/>
    </source>
</evidence>
<reference evidence="3" key="1">
    <citation type="submission" date="2011-07" db="EMBL/GenBank/DDBJ databases">
        <authorList>
            <consortium name="Caenorhabditis brenneri Sequencing and Analysis Consortium"/>
            <person name="Wilson R.K."/>
        </authorList>
    </citation>
    <scope>NUCLEOTIDE SEQUENCE [LARGE SCALE GENOMIC DNA]</scope>
    <source>
        <strain evidence="3">PB2801</strain>
    </source>
</reference>
<keyword evidence="3" id="KW-1185">Reference proteome</keyword>
<proteinExistence type="predicted"/>
<gene>
    <name evidence="2" type="ORF">CAEBREN_08647</name>
</gene>
<feature type="region of interest" description="Disordered" evidence="1">
    <location>
        <begin position="1"/>
        <end position="115"/>
    </location>
</feature>
<accession>G0MMP1</accession>
<evidence type="ECO:0000313" key="2">
    <source>
        <dbReference type="EMBL" id="EGT37425.1"/>
    </source>
</evidence>
<feature type="compositionally biased region" description="Polar residues" evidence="1">
    <location>
        <begin position="1"/>
        <end position="26"/>
    </location>
</feature>
<dbReference type="Proteomes" id="UP000008068">
    <property type="component" value="Unassembled WGS sequence"/>
</dbReference>
<dbReference type="HOGENOM" id="CLU_1138863_0_0_1"/>
<organism evidence="3">
    <name type="scientific">Caenorhabditis brenneri</name>
    <name type="common">Nematode worm</name>
    <dbReference type="NCBI Taxonomy" id="135651"/>
    <lineage>
        <taxon>Eukaryota</taxon>
        <taxon>Metazoa</taxon>
        <taxon>Ecdysozoa</taxon>
        <taxon>Nematoda</taxon>
        <taxon>Chromadorea</taxon>
        <taxon>Rhabditida</taxon>
        <taxon>Rhabditina</taxon>
        <taxon>Rhabditomorpha</taxon>
        <taxon>Rhabditoidea</taxon>
        <taxon>Rhabditidae</taxon>
        <taxon>Peloderinae</taxon>
        <taxon>Caenorhabditis</taxon>
    </lineage>
</organism>
<protein>
    <submittedName>
        <fullName evidence="2">Uncharacterized protein</fullName>
    </submittedName>
</protein>
<dbReference type="AlphaFoldDB" id="G0MMP1"/>
<evidence type="ECO:0000256" key="1">
    <source>
        <dbReference type="SAM" id="MobiDB-lite"/>
    </source>
</evidence>